<name>A0ABX1Q808_9RHOO</name>
<protein>
    <submittedName>
        <fullName evidence="1">Esterase</fullName>
    </submittedName>
</protein>
<sequence length="228" mass="24613">MRHTTLIVPGFHGSGVTHWQTWLEAQLPDARRVTGIDWDEPVLARWAGAVRREIDGAAHAVWIVAHSFGCLASVVAAADRPERVAGALLVAPADPARFGPLGLCDELSAGHGDDLGPWLPQGQLGFPCAVIASSNDPWVRLTVAAYWADRWGGRFINIGAAGHINVDSGFGPWPYCLELLQRMQQAHEDLPLGAIGGARLSHKGRRSALAKLRHHTRGSLDFQPTDPV</sequence>
<gene>
    <name evidence="1" type="ORF">GPA25_06955</name>
</gene>
<dbReference type="InterPro" id="IPR029058">
    <property type="entry name" value="AB_hydrolase_fold"/>
</dbReference>
<dbReference type="Gene3D" id="3.40.50.1820">
    <property type="entry name" value="alpha/beta hydrolase"/>
    <property type="match status" value="1"/>
</dbReference>
<proteinExistence type="predicted"/>
<reference evidence="1 2" key="1">
    <citation type="submission" date="2019-12" db="EMBL/GenBank/DDBJ databases">
        <title>Comparative genomics gives insights into the taxonomy of the Azoarcus-Aromatoleum group and reveals separate origins of nif in the plant-associated Azoarcus and non-plant-associated Aromatoleum sub-groups.</title>
        <authorList>
            <person name="Lafos M."/>
            <person name="Maluk M."/>
            <person name="Batista M."/>
            <person name="Junghare M."/>
            <person name="Carmona M."/>
            <person name="Faoro H."/>
            <person name="Cruz L.M."/>
            <person name="Battistoni F."/>
            <person name="De Souza E."/>
            <person name="Pedrosa F."/>
            <person name="Chen W.-M."/>
            <person name="Poole P.S."/>
            <person name="Dixon R.A."/>
            <person name="James E.K."/>
        </authorList>
    </citation>
    <scope>NUCLEOTIDE SEQUENCE [LARGE SCALE GENOMIC DNA]</scope>
    <source>
        <strain evidence="1 2">22Lin</strain>
    </source>
</reference>
<dbReference type="EMBL" id="WTVQ01000008">
    <property type="protein sequence ID" value="NMG74496.1"/>
    <property type="molecule type" value="Genomic_DNA"/>
</dbReference>
<keyword evidence="2" id="KW-1185">Reference proteome</keyword>
<dbReference type="Pfam" id="PF06821">
    <property type="entry name" value="Ser_hydrolase"/>
    <property type="match status" value="1"/>
</dbReference>
<evidence type="ECO:0000313" key="1">
    <source>
        <dbReference type="EMBL" id="NMG74496.1"/>
    </source>
</evidence>
<dbReference type="SUPFAM" id="SSF53474">
    <property type="entry name" value="alpha/beta-Hydrolases"/>
    <property type="match status" value="1"/>
</dbReference>
<comment type="caution">
    <text evidence="1">The sequence shown here is derived from an EMBL/GenBank/DDBJ whole genome shotgun (WGS) entry which is preliminary data.</text>
</comment>
<dbReference type="Proteomes" id="UP000648984">
    <property type="component" value="Unassembled WGS sequence"/>
</dbReference>
<accession>A0ABX1Q808</accession>
<organism evidence="1 2">
    <name type="scientific">Aromatoleum diolicum</name>
    <dbReference type="NCBI Taxonomy" id="75796"/>
    <lineage>
        <taxon>Bacteria</taxon>
        <taxon>Pseudomonadati</taxon>
        <taxon>Pseudomonadota</taxon>
        <taxon>Betaproteobacteria</taxon>
        <taxon>Rhodocyclales</taxon>
        <taxon>Rhodocyclaceae</taxon>
        <taxon>Aromatoleum</taxon>
    </lineage>
</organism>
<dbReference type="InterPro" id="IPR010662">
    <property type="entry name" value="RBBP9/YdeN"/>
</dbReference>
<evidence type="ECO:0000313" key="2">
    <source>
        <dbReference type="Proteomes" id="UP000648984"/>
    </source>
</evidence>
<dbReference type="RefSeq" id="WP_169259640.1">
    <property type="nucleotide sequence ID" value="NZ_WTVQ01000008.1"/>
</dbReference>